<keyword evidence="1" id="KW-1133">Transmembrane helix</keyword>
<feature type="transmembrane region" description="Helical" evidence="1">
    <location>
        <begin position="16"/>
        <end position="42"/>
    </location>
</feature>
<evidence type="ECO:0000313" key="3">
    <source>
        <dbReference type="Proteomes" id="UP000078358"/>
    </source>
</evidence>
<organism evidence="2 3">
    <name type="scientific">Bibersteinia trehalosi Y31</name>
    <dbReference type="NCBI Taxonomy" id="1261658"/>
    <lineage>
        <taxon>Bacteria</taxon>
        <taxon>Pseudomonadati</taxon>
        <taxon>Pseudomonadota</taxon>
        <taxon>Gammaproteobacteria</taxon>
        <taxon>Pasteurellales</taxon>
        <taxon>Pasteurellaceae</taxon>
        <taxon>Bibersteinia</taxon>
    </lineage>
</organism>
<dbReference type="Proteomes" id="UP000078358">
    <property type="component" value="Unassembled WGS sequence"/>
</dbReference>
<proteinExistence type="predicted"/>
<accession>A0A179CWJ1</accession>
<gene>
    <name evidence="2" type="ORF">F480_04685</name>
</gene>
<feature type="transmembrane region" description="Helical" evidence="1">
    <location>
        <begin position="62"/>
        <end position="94"/>
    </location>
</feature>
<evidence type="ECO:0000256" key="1">
    <source>
        <dbReference type="SAM" id="Phobius"/>
    </source>
</evidence>
<evidence type="ECO:0000313" key="2">
    <source>
        <dbReference type="EMBL" id="OAQ13731.1"/>
    </source>
</evidence>
<reference evidence="2 3" key="1">
    <citation type="submission" date="2014-01" db="EMBL/GenBank/DDBJ databases">
        <authorList>
            <person name="Zuccon D."/>
        </authorList>
    </citation>
    <scope>NUCLEOTIDE SEQUENCE [LARGE SCALE GENOMIC DNA]</scope>
    <source>
        <strain evidence="2 3">Y31</strain>
    </source>
</reference>
<dbReference type="RefSeq" id="WP_064318376.1">
    <property type="nucleotide sequence ID" value="NZ_JACI01000002.1"/>
</dbReference>
<sequence>MQNSPIQFSDSQKKTLYIVYGLFLASLLFGGLTAIVGVVLLYVKRHELVDYQDHYAYLFRTFWGAIVLYIIGIVLAFIGIGALVILASSIWFLFRTIYGGLKLHDNKGVTATGWFI</sequence>
<name>A0A179CWJ1_BIBTR</name>
<dbReference type="PATRIC" id="fig|1261658.3.peg.928"/>
<dbReference type="EMBL" id="JACI01000002">
    <property type="protein sequence ID" value="OAQ13731.1"/>
    <property type="molecule type" value="Genomic_DNA"/>
</dbReference>
<keyword evidence="1" id="KW-0812">Transmembrane</keyword>
<comment type="caution">
    <text evidence="2">The sequence shown here is derived from an EMBL/GenBank/DDBJ whole genome shotgun (WGS) entry which is preliminary data.</text>
</comment>
<dbReference type="AlphaFoldDB" id="A0A179CWJ1"/>
<protein>
    <submittedName>
        <fullName evidence="2">Membrane protein</fullName>
    </submittedName>
</protein>
<keyword evidence="1" id="KW-0472">Membrane</keyword>